<feature type="compositionally biased region" description="Low complexity" evidence="1">
    <location>
        <begin position="236"/>
        <end position="249"/>
    </location>
</feature>
<feature type="compositionally biased region" description="Low complexity" evidence="1">
    <location>
        <begin position="374"/>
        <end position="388"/>
    </location>
</feature>
<gene>
    <name evidence="2" type="ORF">BRAFLDRAFT_87659</name>
</gene>
<dbReference type="Gene3D" id="1.20.1070.10">
    <property type="entry name" value="Rhodopsin 7-helix transmembrane proteins"/>
    <property type="match status" value="1"/>
</dbReference>
<feature type="compositionally biased region" description="Polar residues" evidence="1">
    <location>
        <begin position="122"/>
        <end position="139"/>
    </location>
</feature>
<dbReference type="STRING" id="7739.C3ZA88"/>
<reference evidence="2" key="1">
    <citation type="journal article" date="2008" name="Nature">
        <title>The amphioxus genome and the evolution of the chordate karyotype.</title>
        <authorList>
            <consortium name="US DOE Joint Genome Institute (JGI-PGF)"/>
            <person name="Putnam N.H."/>
            <person name="Butts T."/>
            <person name="Ferrier D.E.K."/>
            <person name="Furlong R.F."/>
            <person name="Hellsten U."/>
            <person name="Kawashima T."/>
            <person name="Robinson-Rechavi M."/>
            <person name="Shoguchi E."/>
            <person name="Terry A."/>
            <person name="Yu J.-K."/>
            <person name="Benito-Gutierrez E.L."/>
            <person name="Dubchak I."/>
            <person name="Garcia-Fernandez J."/>
            <person name="Gibson-Brown J.J."/>
            <person name="Grigoriev I.V."/>
            <person name="Horton A.C."/>
            <person name="de Jong P.J."/>
            <person name="Jurka J."/>
            <person name="Kapitonov V.V."/>
            <person name="Kohara Y."/>
            <person name="Kuroki Y."/>
            <person name="Lindquist E."/>
            <person name="Lucas S."/>
            <person name="Osoegawa K."/>
            <person name="Pennacchio L.A."/>
            <person name="Salamov A.A."/>
            <person name="Satou Y."/>
            <person name="Sauka-Spengler T."/>
            <person name="Schmutz J."/>
            <person name="Shin-I T."/>
            <person name="Toyoda A."/>
            <person name="Bronner-Fraser M."/>
            <person name="Fujiyama A."/>
            <person name="Holland L.Z."/>
            <person name="Holland P.W.H."/>
            <person name="Satoh N."/>
            <person name="Rokhsar D.S."/>
        </authorList>
    </citation>
    <scope>NUCLEOTIDE SEQUENCE [LARGE SCALE GENOMIC DNA]</scope>
    <source>
        <strain evidence="2">S238N-H82</strain>
        <tissue evidence="2">Testes</tissue>
    </source>
</reference>
<dbReference type="AlphaFoldDB" id="C3ZA88"/>
<feature type="compositionally biased region" description="Low complexity" evidence="1">
    <location>
        <begin position="285"/>
        <end position="299"/>
    </location>
</feature>
<dbReference type="InParanoid" id="C3ZA88"/>
<evidence type="ECO:0008006" key="3">
    <source>
        <dbReference type="Google" id="ProtNLM"/>
    </source>
</evidence>
<feature type="region of interest" description="Disordered" evidence="1">
    <location>
        <begin position="122"/>
        <end position="151"/>
    </location>
</feature>
<feature type="region of interest" description="Disordered" evidence="1">
    <location>
        <begin position="192"/>
        <end position="441"/>
    </location>
</feature>
<dbReference type="EMBL" id="GG666602">
    <property type="protein sequence ID" value="EEN50481.1"/>
    <property type="molecule type" value="Genomic_DNA"/>
</dbReference>
<name>C3ZA88_BRAFL</name>
<organism>
    <name type="scientific">Branchiostoma floridae</name>
    <name type="common">Florida lancelet</name>
    <name type="synonym">Amphioxus</name>
    <dbReference type="NCBI Taxonomy" id="7739"/>
    <lineage>
        <taxon>Eukaryota</taxon>
        <taxon>Metazoa</taxon>
        <taxon>Chordata</taxon>
        <taxon>Cephalochordata</taxon>
        <taxon>Leptocardii</taxon>
        <taxon>Amphioxiformes</taxon>
        <taxon>Branchiostomatidae</taxon>
        <taxon>Branchiostoma</taxon>
    </lineage>
</organism>
<feature type="compositionally biased region" description="Low complexity" evidence="1">
    <location>
        <begin position="316"/>
        <end position="334"/>
    </location>
</feature>
<evidence type="ECO:0000256" key="1">
    <source>
        <dbReference type="SAM" id="MobiDB-lite"/>
    </source>
</evidence>
<feature type="compositionally biased region" description="Polar residues" evidence="1">
    <location>
        <begin position="395"/>
        <end position="422"/>
    </location>
</feature>
<sequence>MASVVHPAVAPPAANQAPAQFSMTAFRTLLVLTAVQHLLWAPQVLLAAQHASEGWKIPDIGKFFIIWLGQCNTYMDFFIYSGTQRSFRRALRSLCRDPVNFLWRRWTGRDFFGTPAAAVQHQGQDTVSQNATVGQSNDIPLQPLPGPQPAERDLVQSTAELDPRGTVAEAGATASGAVEAETQFTRSRAIRAPAPSATAAGRHSPSAVPVPKSSTPPSGRHSPSAVPAPKSSTAGRRSPTAVPAPSPTVAERRSPPSSSTTAAGRRSPSADPTPRSSTPADGRRSPSAVPAPRSSTAAAGGHSPRLYPLQAERRSPTAIPAPSSSATARTAVPALRSSTAANERLSPSAVPAPSSSTAAAGKSWPSPTGAGIHSSTAVPTPTSSTAAAGRHSPTAAPTTRSSAYSCETSRTAVPALRSSTAANERLSPSAVPAPSSSTAAAGKTLQLTRSKFKSNWSWDTLFYSCSHSNVKHSCSRETFTYSCTHYKVKCNYS</sequence>
<proteinExistence type="predicted"/>
<protein>
    <recommendedName>
        <fullName evidence="3">G-protein coupled receptors family 1 profile domain-containing protein</fullName>
    </recommendedName>
</protein>
<feature type="compositionally biased region" description="Low complexity" evidence="1">
    <location>
        <begin position="427"/>
        <end position="441"/>
    </location>
</feature>
<feature type="compositionally biased region" description="Low complexity" evidence="1">
    <location>
        <begin position="346"/>
        <end position="360"/>
    </location>
</feature>
<evidence type="ECO:0000313" key="2">
    <source>
        <dbReference type="EMBL" id="EEN50481.1"/>
    </source>
</evidence>
<dbReference type="SUPFAM" id="SSF81321">
    <property type="entry name" value="Family A G protein-coupled receptor-like"/>
    <property type="match status" value="1"/>
</dbReference>
<accession>C3ZA88</accession>